<proteinExistence type="predicted"/>
<comment type="caution">
    <text evidence="3">The sequence shown here is derived from an EMBL/GenBank/DDBJ whole genome shotgun (WGS) entry which is preliminary data.</text>
</comment>
<evidence type="ECO:0000256" key="1">
    <source>
        <dbReference type="SAM" id="MobiDB-lite"/>
    </source>
</evidence>
<reference evidence="3" key="1">
    <citation type="journal article" date="2022" name="bioRxiv">
        <title>Sequencing and chromosome-scale assembly of the giantPleurodeles waltlgenome.</title>
        <authorList>
            <person name="Brown T."/>
            <person name="Elewa A."/>
            <person name="Iarovenko S."/>
            <person name="Subramanian E."/>
            <person name="Araus A.J."/>
            <person name="Petzold A."/>
            <person name="Susuki M."/>
            <person name="Suzuki K.-i.T."/>
            <person name="Hayashi T."/>
            <person name="Toyoda A."/>
            <person name="Oliveira C."/>
            <person name="Osipova E."/>
            <person name="Leigh N.D."/>
            <person name="Simon A."/>
            <person name="Yun M.H."/>
        </authorList>
    </citation>
    <scope>NUCLEOTIDE SEQUENCE</scope>
    <source>
        <strain evidence="3">20211129_DDA</strain>
        <tissue evidence="3">Liver</tissue>
    </source>
</reference>
<organism evidence="3 4">
    <name type="scientific">Pleurodeles waltl</name>
    <name type="common">Iberian ribbed newt</name>
    <dbReference type="NCBI Taxonomy" id="8319"/>
    <lineage>
        <taxon>Eukaryota</taxon>
        <taxon>Metazoa</taxon>
        <taxon>Chordata</taxon>
        <taxon>Craniata</taxon>
        <taxon>Vertebrata</taxon>
        <taxon>Euteleostomi</taxon>
        <taxon>Amphibia</taxon>
        <taxon>Batrachia</taxon>
        <taxon>Caudata</taxon>
        <taxon>Salamandroidea</taxon>
        <taxon>Salamandridae</taxon>
        <taxon>Pleurodelinae</taxon>
        <taxon>Pleurodeles</taxon>
    </lineage>
</organism>
<evidence type="ECO:0000313" key="4">
    <source>
        <dbReference type="Proteomes" id="UP001066276"/>
    </source>
</evidence>
<evidence type="ECO:0000313" key="3">
    <source>
        <dbReference type="EMBL" id="KAJ1105914.1"/>
    </source>
</evidence>
<feature type="signal peptide" evidence="2">
    <location>
        <begin position="1"/>
        <end position="21"/>
    </location>
</feature>
<dbReference type="AlphaFoldDB" id="A0AAV7MRW6"/>
<protein>
    <submittedName>
        <fullName evidence="3">Uncharacterized protein</fullName>
    </submittedName>
</protein>
<gene>
    <name evidence="3" type="ORF">NDU88_003317</name>
</gene>
<evidence type="ECO:0000256" key="2">
    <source>
        <dbReference type="SAM" id="SignalP"/>
    </source>
</evidence>
<keyword evidence="4" id="KW-1185">Reference proteome</keyword>
<feature type="chain" id="PRO_5043776064" evidence="2">
    <location>
        <begin position="22"/>
        <end position="118"/>
    </location>
</feature>
<sequence length="118" mass="12025">MGGYAGGILLFLLWRPDCGAAAQIPTPGGSLPLGGGPDRVCAAPAGREEIGPGVGAGAREAAWAAGRTFPRRPPELDAEGSGDLGAHPGPRERLDRAVGLGLETPECPEGEERSHVCY</sequence>
<accession>A0AAV7MRW6</accession>
<dbReference type="Proteomes" id="UP001066276">
    <property type="component" value="Chromosome 9"/>
</dbReference>
<keyword evidence="2" id="KW-0732">Signal</keyword>
<feature type="region of interest" description="Disordered" evidence="1">
    <location>
        <begin position="68"/>
        <end position="92"/>
    </location>
</feature>
<dbReference type="EMBL" id="JANPWB010000013">
    <property type="protein sequence ID" value="KAJ1105914.1"/>
    <property type="molecule type" value="Genomic_DNA"/>
</dbReference>
<name>A0AAV7MRW6_PLEWA</name>